<evidence type="ECO:0000313" key="3">
    <source>
        <dbReference type="EMBL" id="CAF1100808.1"/>
    </source>
</evidence>
<organism evidence="1 6">
    <name type="scientific">Rotaria sordida</name>
    <dbReference type="NCBI Taxonomy" id="392033"/>
    <lineage>
        <taxon>Eukaryota</taxon>
        <taxon>Metazoa</taxon>
        <taxon>Spiralia</taxon>
        <taxon>Gnathifera</taxon>
        <taxon>Rotifera</taxon>
        <taxon>Eurotatoria</taxon>
        <taxon>Bdelloidea</taxon>
        <taxon>Philodinida</taxon>
        <taxon>Philodinidae</taxon>
        <taxon>Rotaria</taxon>
    </lineage>
</organism>
<dbReference type="AlphaFoldDB" id="A0A814CPR2"/>
<evidence type="ECO:0000313" key="6">
    <source>
        <dbReference type="Proteomes" id="UP000663882"/>
    </source>
</evidence>
<sequence length="313" mass="37051">MFIDISNIDLFRFESINDFVTHSLISIEQIKQLFDDNQGKFPLPIQLEQFVLDHILQLNSKILKRETFRDEFLIDLYTSFLNDLLHWSTYIHKQIVCILTLIHGLLCQIERTNKINSIKLDEAFIHSCSILMGGNDQKKPILFNSQQYRKVIDYIIQIIFQHRHLYETLLDEKPQQIEKIEENRTIDFRLFKEPLFPYPLTEALPLSIYREIILQISPTPLSIDGTDLDQVSRESLSVTTVANEEPNLDLNDMIDNINRQYPNVIRDQIRQIFAEVSQEYLSQHNENIQYKLREKEISLLSKFINLQLINKNE</sequence>
<gene>
    <name evidence="4" type="ORF">JBS370_LOCUS19576</name>
    <name evidence="3" type="ORF">JXQ802_LOCUS19194</name>
    <name evidence="2" type="ORF">PYM288_LOCUS14455</name>
    <name evidence="1" type="ORF">RFH988_LOCUS11199</name>
</gene>
<dbReference type="OrthoDB" id="9980864at2759"/>
<evidence type="ECO:0000313" key="4">
    <source>
        <dbReference type="EMBL" id="CAF3875936.1"/>
    </source>
</evidence>
<dbReference type="EMBL" id="CAJNOL010000521">
    <property type="protein sequence ID" value="CAF1100808.1"/>
    <property type="molecule type" value="Genomic_DNA"/>
</dbReference>
<dbReference type="Proteomes" id="UP000663882">
    <property type="component" value="Unassembled WGS sequence"/>
</dbReference>
<dbReference type="EMBL" id="CAJNOH010000318">
    <property type="protein sequence ID" value="CAF0997824.1"/>
    <property type="molecule type" value="Genomic_DNA"/>
</dbReference>
<dbReference type="EMBL" id="CAJOBD010002356">
    <property type="protein sequence ID" value="CAF3875936.1"/>
    <property type="molecule type" value="Genomic_DNA"/>
</dbReference>
<evidence type="ECO:0000313" key="5">
    <source>
        <dbReference type="Proteomes" id="UP000663870"/>
    </source>
</evidence>
<reference evidence="1" key="1">
    <citation type="submission" date="2021-02" db="EMBL/GenBank/DDBJ databases">
        <authorList>
            <person name="Nowell W R."/>
        </authorList>
    </citation>
    <scope>NUCLEOTIDE SEQUENCE</scope>
</reference>
<name>A0A814CPR2_9BILA</name>
<dbReference type="Pfam" id="PF14769">
    <property type="entry name" value="CLAMP"/>
    <property type="match status" value="1"/>
</dbReference>
<accession>A0A814CPR2</accession>
<dbReference type="Proteomes" id="UP000663854">
    <property type="component" value="Unassembled WGS sequence"/>
</dbReference>
<protein>
    <submittedName>
        <fullName evidence="1">Uncharacterized protein</fullName>
    </submittedName>
</protein>
<comment type="caution">
    <text evidence="1">The sequence shown here is derived from an EMBL/GenBank/DDBJ whole genome shotgun (WGS) entry which is preliminary data.</text>
</comment>
<dbReference type="Proteomes" id="UP000663836">
    <property type="component" value="Unassembled WGS sequence"/>
</dbReference>
<evidence type="ECO:0000313" key="2">
    <source>
        <dbReference type="EMBL" id="CAF0997824.1"/>
    </source>
</evidence>
<evidence type="ECO:0000313" key="1">
    <source>
        <dbReference type="EMBL" id="CAF0943093.1"/>
    </source>
</evidence>
<dbReference type="InterPro" id="IPR032727">
    <property type="entry name" value="CLAMP"/>
</dbReference>
<keyword evidence="5" id="KW-1185">Reference proteome</keyword>
<dbReference type="Proteomes" id="UP000663870">
    <property type="component" value="Unassembled WGS sequence"/>
</dbReference>
<proteinExistence type="predicted"/>
<dbReference type="EMBL" id="CAJNOO010000438">
    <property type="protein sequence ID" value="CAF0943093.1"/>
    <property type="molecule type" value="Genomic_DNA"/>
</dbReference>